<dbReference type="PANTHER" id="PTHR11142">
    <property type="entry name" value="PSEUDOURIDYLATE SYNTHASE"/>
    <property type="match status" value="1"/>
</dbReference>
<accession>L2GNH9</accession>
<dbReference type="Gene3D" id="3.30.70.580">
    <property type="entry name" value="Pseudouridine synthase I, catalytic domain, N-terminal subdomain"/>
    <property type="match status" value="1"/>
</dbReference>
<dbReference type="InterPro" id="IPR020095">
    <property type="entry name" value="PsdUridine_synth_TruA_C"/>
</dbReference>
<feature type="domain" description="Pseudouridine synthase I TruA alpha/beta" evidence="6">
    <location>
        <begin position="195"/>
        <end position="297"/>
    </location>
</feature>
<dbReference type="AlphaFoldDB" id="L2GNH9"/>
<dbReference type="STRING" id="993615.L2GNH9"/>
<dbReference type="CDD" id="cd02568">
    <property type="entry name" value="PseudoU_synth_PUS1_PUS2"/>
    <property type="match status" value="1"/>
</dbReference>
<dbReference type="GO" id="GO:1990481">
    <property type="term" value="P:mRNA pseudouridine synthesis"/>
    <property type="evidence" value="ECO:0007669"/>
    <property type="project" value="TreeGrafter"/>
</dbReference>
<keyword evidence="3" id="KW-0413">Isomerase</keyword>
<dbReference type="GeneID" id="19881611"/>
<name>L2GNH9_VITCO</name>
<dbReference type="HOGENOM" id="CLU_021971_4_0_1"/>
<evidence type="ECO:0000256" key="3">
    <source>
        <dbReference type="ARBA" id="ARBA00023235"/>
    </source>
</evidence>
<dbReference type="Pfam" id="PF01416">
    <property type="entry name" value="PseudoU_synth_1"/>
    <property type="match status" value="1"/>
</dbReference>
<dbReference type="FunCoup" id="L2GNH9">
    <property type="interactions" value="207"/>
</dbReference>
<organism evidence="7 8">
    <name type="scientific">Vittaforma corneae (strain ATCC 50505)</name>
    <name type="common">Microsporidian parasite</name>
    <name type="synonym">Nosema corneum</name>
    <dbReference type="NCBI Taxonomy" id="993615"/>
    <lineage>
        <taxon>Eukaryota</taxon>
        <taxon>Fungi</taxon>
        <taxon>Fungi incertae sedis</taxon>
        <taxon>Microsporidia</taxon>
        <taxon>Nosematidae</taxon>
        <taxon>Vittaforma</taxon>
    </lineage>
</organism>
<evidence type="ECO:0000256" key="4">
    <source>
        <dbReference type="PIRSR" id="PIRSR641708-1"/>
    </source>
</evidence>
<dbReference type="EMBL" id="JH370135">
    <property type="protein sequence ID" value="ELA42050.1"/>
    <property type="molecule type" value="Genomic_DNA"/>
</dbReference>
<keyword evidence="2" id="KW-0819">tRNA processing</keyword>
<dbReference type="InterPro" id="IPR020094">
    <property type="entry name" value="TruA/RsuA/RluB/E/F_N"/>
</dbReference>
<dbReference type="OrthoDB" id="10256309at2759"/>
<dbReference type="Proteomes" id="UP000011082">
    <property type="component" value="Unassembled WGS sequence"/>
</dbReference>
<evidence type="ECO:0000256" key="5">
    <source>
        <dbReference type="PIRSR" id="PIRSR641708-2"/>
    </source>
</evidence>
<dbReference type="InterPro" id="IPR020097">
    <property type="entry name" value="PsdUridine_synth_TruA_a/b_dom"/>
</dbReference>
<reference evidence="8" key="1">
    <citation type="submission" date="2011-05" db="EMBL/GenBank/DDBJ databases">
        <title>The genome sequence of Vittaforma corneae strain ATCC 50505.</title>
        <authorList>
            <consortium name="The Broad Institute Genome Sequencing Platform"/>
            <person name="Cuomo C."/>
            <person name="Didier E."/>
            <person name="Bowers L."/>
            <person name="Young S.K."/>
            <person name="Zeng Q."/>
            <person name="Gargeya S."/>
            <person name="Fitzgerald M."/>
            <person name="Haas B."/>
            <person name="Abouelleil A."/>
            <person name="Alvarado L."/>
            <person name="Arachchi H.M."/>
            <person name="Berlin A."/>
            <person name="Chapman S.B."/>
            <person name="Gearin G."/>
            <person name="Goldberg J."/>
            <person name="Griggs A."/>
            <person name="Gujja S."/>
            <person name="Hansen M."/>
            <person name="Heiman D."/>
            <person name="Howarth C."/>
            <person name="Larimer J."/>
            <person name="Lui A."/>
            <person name="MacDonald P.J.P."/>
            <person name="McCowen C."/>
            <person name="Montmayeur A."/>
            <person name="Murphy C."/>
            <person name="Neiman D."/>
            <person name="Pearson M."/>
            <person name="Priest M."/>
            <person name="Roberts A."/>
            <person name="Saif S."/>
            <person name="Shea T."/>
            <person name="Sisk P."/>
            <person name="Stolte C."/>
            <person name="Sykes S."/>
            <person name="Wortman J."/>
            <person name="Nusbaum C."/>
            <person name="Birren B."/>
        </authorList>
    </citation>
    <scope>NUCLEOTIDE SEQUENCE [LARGE SCALE GENOMIC DNA]</scope>
    <source>
        <strain evidence="8">ATCC 50505</strain>
    </source>
</reference>
<comment type="similarity">
    <text evidence="1">Belongs to the tRNA pseudouridine synthase TruA family.</text>
</comment>
<dbReference type="VEuPathDB" id="MicrosporidiaDB:VICG_00899"/>
<dbReference type="InterPro" id="IPR041708">
    <property type="entry name" value="PUS1/PUS2-like"/>
</dbReference>
<evidence type="ECO:0000313" key="7">
    <source>
        <dbReference type="EMBL" id="ELA42050.1"/>
    </source>
</evidence>
<dbReference type="OMA" id="CDARTYT"/>
<dbReference type="GO" id="GO:0009982">
    <property type="term" value="F:pseudouridine synthase activity"/>
    <property type="evidence" value="ECO:0007669"/>
    <property type="project" value="InterPro"/>
</dbReference>
<keyword evidence="8" id="KW-1185">Reference proteome</keyword>
<feature type="active site" description="Nucleophile" evidence="4">
    <location>
        <position position="62"/>
    </location>
</feature>
<gene>
    <name evidence="7" type="ORF">VICG_00899</name>
</gene>
<proteinExistence type="inferred from homology"/>
<feature type="binding site" evidence="5">
    <location>
        <position position="120"/>
    </location>
    <ligand>
        <name>substrate</name>
    </ligand>
</feature>
<dbReference type="InterPro" id="IPR020103">
    <property type="entry name" value="PsdUridine_synth_cat_dom_sf"/>
</dbReference>
<dbReference type="GO" id="GO:0003723">
    <property type="term" value="F:RNA binding"/>
    <property type="evidence" value="ECO:0007669"/>
    <property type="project" value="InterPro"/>
</dbReference>
<dbReference type="SUPFAM" id="SSF55120">
    <property type="entry name" value="Pseudouridine synthase"/>
    <property type="match status" value="1"/>
</dbReference>
<dbReference type="InParanoid" id="L2GNH9"/>
<dbReference type="NCBIfam" id="TIGR00071">
    <property type="entry name" value="hisT_truA"/>
    <property type="match status" value="1"/>
</dbReference>
<evidence type="ECO:0000313" key="8">
    <source>
        <dbReference type="Proteomes" id="UP000011082"/>
    </source>
</evidence>
<evidence type="ECO:0000256" key="2">
    <source>
        <dbReference type="ARBA" id="ARBA00022694"/>
    </source>
</evidence>
<dbReference type="GO" id="GO:0005634">
    <property type="term" value="C:nucleus"/>
    <property type="evidence" value="ECO:0007669"/>
    <property type="project" value="TreeGrafter"/>
</dbReference>
<protein>
    <submittedName>
        <fullName evidence="7">tRNA pseudouridine synthase A</fullName>
    </submittedName>
</protein>
<evidence type="ECO:0000256" key="1">
    <source>
        <dbReference type="ARBA" id="ARBA00009375"/>
    </source>
</evidence>
<dbReference type="GO" id="GO:0031119">
    <property type="term" value="P:tRNA pseudouridine synthesis"/>
    <property type="evidence" value="ECO:0007669"/>
    <property type="project" value="InterPro"/>
</dbReference>
<dbReference type="InterPro" id="IPR001406">
    <property type="entry name" value="PsdUridine_synth_TruA"/>
</dbReference>
<dbReference type="PANTHER" id="PTHR11142:SF4">
    <property type="entry name" value="PSEUDOURIDYLATE SYNTHASE 1 HOMOLOG"/>
    <property type="match status" value="1"/>
</dbReference>
<evidence type="ECO:0000259" key="6">
    <source>
        <dbReference type="Pfam" id="PF01416"/>
    </source>
</evidence>
<dbReference type="Gene3D" id="3.30.70.660">
    <property type="entry name" value="Pseudouridine synthase I, catalytic domain, C-terminal subdomain"/>
    <property type="match status" value="1"/>
</dbReference>
<dbReference type="RefSeq" id="XP_007604346.1">
    <property type="nucleotide sequence ID" value="XM_007604284.1"/>
</dbReference>
<sequence length="365" mass="42946">MKRKVGLIIGYNGEGYHGLQYNNDLKTIEKEIIDILLRNECITEINSKDPQKIDLKSCSRTDKGVHASFNVVSVKIIQEPTLELFEILKREFLDKGMILYKLIKLPKRFLGHKCARSRIYKYVLPTYVLQDSNFEEECKNLEIKDKAANDNNEESSDDCSEEKAKPARTYSKSELDKVRGCKSDSIDLFTKMMNCYVGTKNYHNFTLKRTEGSAQRFIKQITVSEPFLDSDVEYIEIKIHGQSFLLHQIRKMISFAVLNCRYARNNYQANFEKALSKEDVHIPKCPSQYLFLNHIFFEDFNTKRSEQGAEKIEINESDKEVFEKEKIYPSVLRLENIYEWFKYLDAVRFHHQNFDIFKKINQLNK</sequence>